<keyword evidence="3" id="KW-1133">Transmembrane helix</keyword>
<feature type="domain" description="HMG box" evidence="4">
    <location>
        <begin position="50"/>
        <end position="117"/>
    </location>
</feature>
<dbReference type="SUPFAM" id="SSF47095">
    <property type="entry name" value="HMG-box"/>
    <property type="match status" value="1"/>
</dbReference>
<sequence length="208" mass="24129">MENGNYIDSKKIRELINIHLDSMSQEGMRFPTNVPLEHLLVPRNRNKAKISRSQNSFILYRKDLKVEIQRQNPNASLGDISKIISEKWKNESTEKRNFFTVLSRISFLIHDELSGVKGNTNQLNNEDASSSEKEKEPWRHSASTPQMVLWPTELQEISSLHTQDSFYLQPTGIEHHSPNEQFNCQSKVVNFFFQVLAGFLIIDLIVRM</sequence>
<feature type="region of interest" description="Disordered" evidence="2">
    <location>
        <begin position="118"/>
        <end position="142"/>
    </location>
</feature>
<dbReference type="EMBL" id="CAJVPQ010001842">
    <property type="protein sequence ID" value="CAG8572339.1"/>
    <property type="molecule type" value="Genomic_DNA"/>
</dbReference>
<evidence type="ECO:0000256" key="2">
    <source>
        <dbReference type="SAM" id="MobiDB-lite"/>
    </source>
</evidence>
<dbReference type="AlphaFoldDB" id="A0A9N9G183"/>
<comment type="caution">
    <text evidence="5">The sequence shown here is derived from an EMBL/GenBank/DDBJ whole genome shotgun (WGS) entry which is preliminary data.</text>
</comment>
<accession>A0A9N9G183</accession>
<dbReference type="PROSITE" id="PS50118">
    <property type="entry name" value="HMG_BOX_2"/>
    <property type="match status" value="1"/>
</dbReference>
<dbReference type="SMART" id="SM00398">
    <property type="entry name" value="HMG"/>
    <property type="match status" value="1"/>
</dbReference>
<keyword evidence="1" id="KW-0238">DNA-binding</keyword>
<gene>
    <name evidence="5" type="ORF">FCALED_LOCUS7160</name>
</gene>
<name>A0A9N9G183_9GLOM</name>
<feature type="DNA-binding region" description="HMG box" evidence="1">
    <location>
        <begin position="50"/>
        <end position="117"/>
    </location>
</feature>
<dbReference type="GO" id="GO:0003677">
    <property type="term" value="F:DNA binding"/>
    <property type="evidence" value="ECO:0007669"/>
    <property type="project" value="UniProtKB-UniRule"/>
</dbReference>
<organism evidence="5 6">
    <name type="scientific">Funneliformis caledonium</name>
    <dbReference type="NCBI Taxonomy" id="1117310"/>
    <lineage>
        <taxon>Eukaryota</taxon>
        <taxon>Fungi</taxon>
        <taxon>Fungi incertae sedis</taxon>
        <taxon>Mucoromycota</taxon>
        <taxon>Glomeromycotina</taxon>
        <taxon>Glomeromycetes</taxon>
        <taxon>Glomerales</taxon>
        <taxon>Glomeraceae</taxon>
        <taxon>Funneliformis</taxon>
    </lineage>
</organism>
<dbReference type="Gene3D" id="1.10.30.10">
    <property type="entry name" value="High mobility group box domain"/>
    <property type="match status" value="1"/>
</dbReference>
<evidence type="ECO:0000313" key="6">
    <source>
        <dbReference type="Proteomes" id="UP000789570"/>
    </source>
</evidence>
<dbReference type="InterPro" id="IPR009071">
    <property type="entry name" value="HMG_box_dom"/>
</dbReference>
<feature type="compositionally biased region" description="Polar residues" evidence="2">
    <location>
        <begin position="118"/>
        <end position="128"/>
    </location>
</feature>
<feature type="compositionally biased region" description="Basic and acidic residues" evidence="2">
    <location>
        <begin position="130"/>
        <end position="139"/>
    </location>
</feature>
<dbReference type="InterPro" id="IPR036910">
    <property type="entry name" value="HMG_box_dom_sf"/>
</dbReference>
<dbReference type="GO" id="GO:0005634">
    <property type="term" value="C:nucleus"/>
    <property type="evidence" value="ECO:0007669"/>
    <property type="project" value="UniProtKB-UniRule"/>
</dbReference>
<feature type="transmembrane region" description="Helical" evidence="3">
    <location>
        <begin position="188"/>
        <end position="206"/>
    </location>
</feature>
<keyword evidence="3" id="KW-0812">Transmembrane</keyword>
<evidence type="ECO:0000256" key="3">
    <source>
        <dbReference type="SAM" id="Phobius"/>
    </source>
</evidence>
<keyword evidence="6" id="KW-1185">Reference proteome</keyword>
<reference evidence="5" key="1">
    <citation type="submission" date="2021-06" db="EMBL/GenBank/DDBJ databases">
        <authorList>
            <person name="Kallberg Y."/>
            <person name="Tangrot J."/>
            <person name="Rosling A."/>
        </authorList>
    </citation>
    <scope>NUCLEOTIDE SEQUENCE</scope>
    <source>
        <strain evidence="5">UK204</strain>
    </source>
</reference>
<dbReference type="Pfam" id="PF00505">
    <property type="entry name" value="HMG_box"/>
    <property type="match status" value="1"/>
</dbReference>
<evidence type="ECO:0000313" key="5">
    <source>
        <dbReference type="EMBL" id="CAG8572339.1"/>
    </source>
</evidence>
<protein>
    <submittedName>
        <fullName evidence="5">254_t:CDS:1</fullName>
    </submittedName>
</protein>
<evidence type="ECO:0000259" key="4">
    <source>
        <dbReference type="PROSITE" id="PS50118"/>
    </source>
</evidence>
<proteinExistence type="predicted"/>
<keyword evidence="3" id="KW-0472">Membrane</keyword>
<evidence type="ECO:0000256" key="1">
    <source>
        <dbReference type="PROSITE-ProRule" id="PRU00267"/>
    </source>
</evidence>
<dbReference type="OrthoDB" id="6247875at2759"/>
<keyword evidence="1" id="KW-0539">Nucleus</keyword>
<dbReference type="Proteomes" id="UP000789570">
    <property type="component" value="Unassembled WGS sequence"/>
</dbReference>